<proteinExistence type="predicted"/>
<organism evidence="3">
    <name type="scientific">Laccaria bicolor (strain S238N-H82 / ATCC MYA-4686)</name>
    <name type="common">Bicoloured deceiver</name>
    <name type="synonym">Laccaria laccata var. bicolor</name>
    <dbReference type="NCBI Taxonomy" id="486041"/>
    <lineage>
        <taxon>Eukaryota</taxon>
        <taxon>Fungi</taxon>
        <taxon>Dikarya</taxon>
        <taxon>Basidiomycota</taxon>
        <taxon>Agaricomycotina</taxon>
        <taxon>Agaricomycetes</taxon>
        <taxon>Agaricomycetidae</taxon>
        <taxon>Agaricales</taxon>
        <taxon>Agaricineae</taxon>
        <taxon>Hydnangiaceae</taxon>
        <taxon>Laccaria</taxon>
    </lineage>
</organism>
<name>B0CXF9_LACBS</name>
<protein>
    <submittedName>
        <fullName evidence="2">Predicted protein</fullName>
    </submittedName>
</protein>
<accession>B0CXF9</accession>
<sequence>MFMAHSSSLAKLLTKIFSLLCHIKCFRMAETIFFSFSFLFPSRRGEDPGVKVHFKLLACGGVIWSGIVGRGVGVTTGVELEGPEDSISSSDSSDVVVWKNASVIHAKILHEWVSHWHVIGKSFFNAFIDGAPH</sequence>
<dbReference type="InParanoid" id="B0CXF9"/>
<keyword evidence="3" id="KW-1185">Reference proteome</keyword>
<feature type="chain" id="PRO_5002747008" evidence="1">
    <location>
        <begin position="19"/>
        <end position="133"/>
    </location>
</feature>
<dbReference type="GeneID" id="6071971"/>
<evidence type="ECO:0000313" key="3">
    <source>
        <dbReference type="Proteomes" id="UP000001194"/>
    </source>
</evidence>
<dbReference type="RefSeq" id="XP_001876979.1">
    <property type="nucleotide sequence ID" value="XM_001876944.1"/>
</dbReference>
<reference evidence="2 3" key="1">
    <citation type="journal article" date="2008" name="Nature">
        <title>The genome of Laccaria bicolor provides insights into mycorrhizal symbiosis.</title>
        <authorList>
            <person name="Martin F."/>
            <person name="Aerts A."/>
            <person name="Ahren D."/>
            <person name="Brun A."/>
            <person name="Danchin E.G.J."/>
            <person name="Duchaussoy F."/>
            <person name="Gibon J."/>
            <person name="Kohler A."/>
            <person name="Lindquist E."/>
            <person name="Pereda V."/>
            <person name="Salamov A."/>
            <person name="Shapiro H.J."/>
            <person name="Wuyts J."/>
            <person name="Blaudez D."/>
            <person name="Buee M."/>
            <person name="Brokstein P."/>
            <person name="Canbaeck B."/>
            <person name="Cohen D."/>
            <person name="Courty P.E."/>
            <person name="Coutinho P.M."/>
            <person name="Delaruelle C."/>
            <person name="Detter J.C."/>
            <person name="Deveau A."/>
            <person name="DiFazio S."/>
            <person name="Duplessis S."/>
            <person name="Fraissinet-Tachet L."/>
            <person name="Lucic E."/>
            <person name="Frey-Klett P."/>
            <person name="Fourrey C."/>
            <person name="Feussner I."/>
            <person name="Gay G."/>
            <person name="Grimwood J."/>
            <person name="Hoegger P.J."/>
            <person name="Jain P."/>
            <person name="Kilaru S."/>
            <person name="Labbe J."/>
            <person name="Lin Y.C."/>
            <person name="Legue V."/>
            <person name="Le Tacon F."/>
            <person name="Marmeisse R."/>
            <person name="Melayah D."/>
            <person name="Montanini B."/>
            <person name="Muratet M."/>
            <person name="Nehls U."/>
            <person name="Niculita-Hirzel H."/>
            <person name="Oudot-Le Secq M.P."/>
            <person name="Peter M."/>
            <person name="Quesneville H."/>
            <person name="Rajashekar B."/>
            <person name="Reich M."/>
            <person name="Rouhier N."/>
            <person name="Schmutz J."/>
            <person name="Yin T."/>
            <person name="Chalot M."/>
            <person name="Henrissat B."/>
            <person name="Kuees U."/>
            <person name="Lucas S."/>
            <person name="Van de Peer Y."/>
            <person name="Podila G.K."/>
            <person name="Polle A."/>
            <person name="Pukkila P.J."/>
            <person name="Richardson P.M."/>
            <person name="Rouze P."/>
            <person name="Sanders I.R."/>
            <person name="Stajich J.E."/>
            <person name="Tunlid A."/>
            <person name="Tuskan G."/>
            <person name="Grigoriev I.V."/>
        </authorList>
    </citation>
    <scope>NUCLEOTIDE SEQUENCE [LARGE SCALE GENOMIC DNA]</scope>
    <source>
        <strain evidence="3">S238N-H82 / ATCC MYA-4686</strain>
    </source>
</reference>
<dbReference type="AlphaFoldDB" id="B0CXF9"/>
<dbReference type="Proteomes" id="UP000001194">
    <property type="component" value="Unassembled WGS sequence"/>
</dbReference>
<dbReference type="HOGENOM" id="CLU_1907056_0_0_1"/>
<dbReference type="EMBL" id="DS547094">
    <property type="protein sequence ID" value="EDR12715.1"/>
    <property type="molecule type" value="Genomic_DNA"/>
</dbReference>
<evidence type="ECO:0000313" key="2">
    <source>
        <dbReference type="EMBL" id="EDR12715.1"/>
    </source>
</evidence>
<feature type="signal peptide" evidence="1">
    <location>
        <begin position="1"/>
        <end position="18"/>
    </location>
</feature>
<dbReference type="KEGG" id="lbc:LACBIDRAFT_323386"/>
<evidence type="ECO:0000256" key="1">
    <source>
        <dbReference type="SAM" id="SignalP"/>
    </source>
</evidence>
<gene>
    <name evidence="2" type="ORF">LACBIDRAFT_323386</name>
</gene>
<keyword evidence="1" id="KW-0732">Signal</keyword>